<protein>
    <submittedName>
        <fullName evidence="1">Uncharacterized protein</fullName>
    </submittedName>
</protein>
<reference evidence="1" key="2">
    <citation type="journal article" date="2015" name="Data Brief">
        <title>Shoot transcriptome of the giant reed, Arundo donax.</title>
        <authorList>
            <person name="Barrero R.A."/>
            <person name="Guerrero F.D."/>
            <person name="Moolhuijzen P."/>
            <person name="Goolsby J.A."/>
            <person name="Tidwell J."/>
            <person name="Bellgard S.E."/>
            <person name="Bellgard M.I."/>
        </authorList>
    </citation>
    <scope>NUCLEOTIDE SEQUENCE</scope>
    <source>
        <tissue evidence="1">Shoot tissue taken approximately 20 cm above the soil surface</tissue>
    </source>
</reference>
<dbReference type="EMBL" id="GBRH01279154">
    <property type="protein sequence ID" value="JAD18741.1"/>
    <property type="molecule type" value="Transcribed_RNA"/>
</dbReference>
<organism evidence="1">
    <name type="scientific">Arundo donax</name>
    <name type="common">Giant reed</name>
    <name type="synonym">Donax arundinaceus</name>
    <dbReference type="NCBI Taxonomy" id="35708"/>
    <lineage>
        <taxon>Eukaryota</taxon>
        <taxon>Viridiplantae</taxon>
        <taxon>Streptophyta</taxon>
        <taxon>Embryophyta</taxon>
        <taxon>Tracheophyta</taxon>
        <taxon>Spermatophyta</taxon>
        <taxon>Magnoliopsida</taxon>
        <taxon>Liliopsida</taxon>
        <taxon>Poales</taxon>
        <taxon>Poaceae</taxon>
        <taxon>PACMAD clade</taxon>
        <taxon>Arundinoideae</taxon>
        <taxon>Arundineae</taxon>
        <taxon>Arundo</taxon>
    </lineage>
</organism>
<accession>A0A0A8XXZ6</accession>
<sequence length="61" mass="6667">MDKHVEITASSNEIIRVCNSSIVSRTLSACSLSCSPDSSFCSNAMYFLYWSLAHSSSLTNL</sequence>
<name>A0A0A8XXZ6_ARUDO</name>
<evidence type="ECO:0000313" key="1">
    <source>
        <dbReference type="EMBL" id="JAD18741.1"/>
    </source>
</evidence>
<dbReference type="AlphaFoldDB" id="A0A0A8XXZ6"/>
<proteinExistence type="predicted"/>
<reference evidence="1" key="1">
    <citation type="submission" date="2014-09" db="EMBL/GenBank/DDBJ databases">
        <authorList>
            <person name="Magalhaes I.L.F."/>
            <person name="Oliveira U."/>
            <person name="Santos F.R."/>
            <person name="Vidigal T.H.D.A."/>
            <person name="Brescovit A.D."/>
            <person name="Santos A.J."/>
        </authorList>
    </citation>
    <scope>NUCLEOTIDE SEQUENCE</scope>
    <source>
        <tissue evidence="1">Shoot tissue taken approximately 20 cm above the soil surface</tissue>
    </source>
</reference>